<dbReference type="EMBL" id="CAJVQC010025106">
    <property type="protein sequence ID" value="CAG8728851.1"/>
    <property type="molecule type" value="Genomic_DNA"/>
</dbReference>
<organism evidence="1 2">
    <name type="scientific">Racocetra persica</name>
    <dbReference type="NCBI Taxonomy" id="160502"/>
    <lineage>
        <taxon>Eukaryota</taxon>
        <taxon>Fungi</taxon>
        <taxon>Fungi incertae sedis</taxon>
        <taxon>Mucoromycota</taxon>
        <taxon>Glomeromycotina</taxon>
        <taxon>Glomeromycetes</taxon>
        <taxon>Diversisporales</taxon>
        <taxon>Gigasporaceae</taxon>
        <taxon>Racocetra</taxon>
    </lineage>
</organism>
<accession>A0ACA9PYJ8</accession>
<evidence type="ECO:0000313" key="1">
    <source>
        <dbReference type="EMBL" id="CAG8728851.1"/>
    </source>
</evidence>
<evidence type="ECO:0000313" key="2">
    <source>
        <dbReference type="Proteomes" id="UP000789920"/>
    </source>
</evidence>
<name>A0ACA9PYJ8_9GLOM</name>
<sequence>PFLIPPIYPGARFIVYCILEKGVEACKEITLSASSHDGPMRLSIPLDPEILKGSKIHTLAARKLIQDIEDGTSFIHKHPRNMGKRLPNSLIRKQIVKLGVMYNLASKYTSFLAIDERNIESVAEGKSLPSQKIVPVSAAAAYSANPAPTPTTYYSASRSAAYSPPPPPAANCYSQASPAAQSPSATNNNSTLAGYFSSLKTRKSSLHSYFSKSKKLPQFPGSNDSVMHATGASKTSKATSFSSNPMLSNRSQLSSQPYSMSLNTDLECFSNMNKSYNNESFSAANYNSTSSGYFSSLNKKSGSDSVIQAASVSKTSKAASLSSSPILSNRSRLSYQSRPISLNDELQYSNPILLDGDDSDKSKNDFKDFEVIGVGNEKVLCLALAIAYLEIIMFETFKDECEMCYGKAKKALKKEVGDEQKIHEILEKVKEWVKKWADE</sequence>
<dbReference type="Proteomes" id="UP000789920">
    <property type="component" value="Unassembled WGS sequence"/>
</dbReference>
<keyword evidence="2" id="KW-1185">Reference proteome</keyword>
<protein>
    <submittedName>
        <fullName evidence="1">23899_t:CDS:1</fullName>
    </submittedName>
</protein>
<feature type="non-terminal residue" evidence="1">
    <location>
        <position position="1"/>
    </location>
</feature>
<gene>
    <name evidence="1" type="ORF">RPERSI_LOCUS11960</name>
</gene>
<reference evidence="1" key="1">
    <citation type="submission" date="2021-06" db="EMBL/GenBank/DDBJ databases">
        <authorList>
            <person name="Kallberg Y."/>
            <person name="Tangrot J."/>
            <person name="Rosling A."/>
        </authorList>
    </citation>
    <scope>NUCLEOTIDE SEQUENCE</scope>
    <source>
        <strain evidence="1">MA461A</strain>
    </source>
</reference>
<proteinExistence type="predicted"/>
<comment type="caution">
    <text evidence="1">The sequence shown here is derived from an EMBL/GenBank/DDBJ whole genome shotgun (WGS) entry which is preliminary data.</text>
</comment>